<feature type="domain" description="YMC020W-like alpha/beta hydrolase" evidence="2">
    <location>
        <begin position="482"/>
        <end position="837"/>
    </location>
</feature>
<proteinExistence type="predicted"/>
<dbReference type="Proteomes" id="UP001059893">
    <property type="component" value="Unassembled WGS sequence"/>
</dbReference>
<feature type="compositionally biased region" description="Polar residues" evidence="1">
    <location>
        <begin position="442"/>
        <end position="456"/>
    </location>
</feature>
<feature type="region of interest" description="Disordered" evidence="1">
    <location>
        <begin position="397"/>
        <end position="456"/>
    </location>
</feature>
<dbReference type="PANTHER" id="PTHR47349">
    <property type="entry name" value="CHROMOSOME 8, WHOLE GENOME SHOTGUN SEQUENCE"/>
    <property type="match status" value="1"/>
</dbReference>
<dbReference type="InterPro" id="IPR058934">
    <property type="entry name" value="YMC020W-like"/>
</dbReference>
<gene>
    <name evidence="3" type="ORF">MCOR33_006524</name>
</gene>
<dbReference type="PANTHER" id="PTHR47349:SF1">
    <property type="entry name" value="AER328WP"/>
    <property type="match status" value="1"/>
</dbReference>
<dbReference type="Pfam" id="PF26147">
    <property type="entry name" value="AB_HYDROLASE_YMC0-YMC35"/>
    <property type="match status" value="1"/>
</dbReference>
<comment type="caution">
    <text evidence="3">The sequence shown here is derived from an EMBL/GenBank/DDBJ whole genome shotgun (WGS) entry which is preliminary data.</text>
</comment>
<feature type="compositionally biased region" description="Low complexity" evidence="1">
    <location>
        <begin position="280"/>
        <end position="300"/>
    </location>
</feature>
<evidence type="ECO:0000313" key="3">
    <source>
        <dbReference type="EMBL" id="KAI6297068.1"/>
    </source>
</evidence>
<feature type="compositionally biased region" description="Low complexity" evidence="1">
    <location>
        <begin position="37"/>
        <end position="82"/>
    </location>
</feature>
<feature type="compositionally biased region" description="Polar residues" evidence="1">
    <location>
        <begin position="307"/>
        <end position="334"/>
    </location>
</feature>
<feature type="region of interest" description="Disordered" evidence="1">
    <location>
        <begin position="1"/>
        <end position="385"/>
    </location>
</feature>
<name>A0ABQ8NH80_PYRGI</name>
<sequence length="878" mass="93937">MSPRKRARRDPTEANTSRPLIPSTSSSKPPTALPTRAVSSSHASASSPALPTTFAPFSAATAASASASRLSLVHDAQQQQQQPPVKQVHKSRSWYGSWPRAPRSKAGASTQVARESILGGTLKPDTTPNLTRFDTKRSTDSDSDTPGSLSQLPPVEELDTPTGHRHPSDSGAAEPNGHTNTKSDDATSATAAGEDDIPPLPELQRPTGVAELPRRPATSSGWLGWLGRSAAPAPVQTVESTSIPENAKAQNPEAKPLLAPDSSKDDSKSQNGNPGYDTISTSASLHPSSSESPAEPAATSWFGFWPTSRTAPPQEATSVKSDIEQNTKPLSSDPVTEPIKNREDVVMSDNSVTSPEAQPAGSTWAFWSRDPNTKSTGSGKGVAKREPGEIAVIGEGSEAHPEPASTVDNAPPAAPSAVSKTKELPKKSKRVRAQSMDIDYPTTANRPSTATSVATTKTESSIKAATPAVDGAAKSSAGNLLLPSFRSTYRMKENPSIIQQIAQFLLRTQQKPQANHAFLTKEPPKIQKALAIGVHGLFPATYLRPMIGQPTGTSIRFANHAADSIRRWADSHGCQDCEIEKVALEGEGKIGERVENLWKLLLNWIESIRKADLILVACHSQGVPVSIMLVAKLIELGIITTPRIGVCAMAGVSLGPFPSYQSGMGMLMGSAGELWEFGNPESDVSKRYEAALKAVLEYGVRVTYIGSIDDQVVPLESALHSPANHPLLFRAVFVDARVHAADFIAHLVGFALKLRNMGISDHGLIRELSVPLAGSLYSGAGHSTLYDDPQLYDLAVSHALETSDVGKVPCEIGKHEGITTSNPYHLPWIMRGLLEEDFVKTELSSEVTELLKQFDSWKPVTKALKDVKYRLEAVRSKL</sequence>
<keyword evidence="4" id="KW-1185">Reference proteome</keyword>
<organism evidence="3 4">
    <name type="scientific">Pyricularia grisea</name>
    <name type="common">Crabgrass-specific blast fungus</name>
    <name type="synonym">Magnaporthe grisea</name>
    <dbReference type="NCBI Taxonomy" id="148305"/>
    <lineage>
        <taxon>Eukaryota</taxon>
        <taxon>Fungi</taxon>
        <taxon>Dikarya</taxon>
        <taxon>Ascomycota</taxon>
        <taxon>Pezizomycotina</taxon>
        <taxon>Sordariomycetes</taxon>
        <taxon>Sordariomycetidae</taxon>
        <taxon>Magnaporthales</taxon>
        <taxon>Pyriculariaceae</taxon>
        <taxon>Pyricularia</taxon>
    </lineage>
</organism>
<accession>A0ABQ8NH80</accession>
<dbReference type="EMBL" id="JABSND010000120">
    <property type="protein sequence ID" value="KAI6297068.1"/>
    <property type="molecule type" value="Genomic_DNA"/>
</dbReference>
<feature type="compositionally biased region" description="Polar residues" evidence="1">
    <location>
        <begin position="13"/>
        <end position="29"/>
    </location>
</feature>
<evidence type="ECO:0000259" key="2">
    <source>
        <dbReference type="Pfam" id="PF26147"/>
    </source>
</evidence>
<evidence type="ECO:0000256" key="1">
    <source>
        <dbReference type="SAM" id="MobiDB-lite"/>
    </source>
</evidence>
<reference evidence="3" key="1">
    <citation type="submission" date="2021-01" db="EMBL/GenBank/DDBJ databases">
        <title>Deciphering the adaptive evolutionary patterns associated with biogeogrpahic diversity in the finger millet blast pathogen Magnaporthe oryzae in Eastern Africa.</title>
        <authorList>
            <person name="Onyema G."/>
            <person name="Shittu T.A."/>
            <person name="Dodsworth S."/>
            <person name="Devilliers S."/>
            <person name="Muthumeenakshi S."/>
            <person name="Sreenivasaprasad S."/>
        </authorList>
    </citation>
    <scope>NUCLEOTIDE SEQUENCE</scope>
    <source>
        <strain evidence="3">D15/s37</strain>
    </source>
</reference>
<dbReference type="InterPro" id="IPR058933">
    <property type="entry name" value="YMC020W-like_ab_hydrolase"/>
</dbReference>
<evidence type="ECO:0000313" key="4">
    <source>
        <dbReference type="Proteomes" id="UP001059893"/>
    </source>
</evidence>
<protein>
    <recommendedName>
        <fullName evidence="2">YMC020W-like alpha/beta hydrolase domain-containing protein</fullName>
    </recommendedName>
</protein>